<dbReference type="Pfam" id="PF12704">
    <property type="entry name" value="MacB_PCD"/>
    <property type="match status" value="1"/>
</dbReference>
<sequence length="405" mass="44183">MVLLSLVRSIAPTMGITMWFRPLAWDYATRNLFRRPLRTMLTLGALTAVILLVFIVVGFIRGLEKNLQVSGDSDTVLVFSLGMGENLEYSSIPMRSSDLIAASIPDIRVRQGKKYVSPELYLGTEVFTDSMTQPAMGLVRGVMPEVLLVRNRIQLESGHWPGPGEALIGRMAAVKLGLAKDAITPGDDVQFEGRTWKVAGTFSATGGAFESEVWCRLDELQQSMKRQDLSLVALRLGSSGDYSDIDLFCKERLDLELQAARETEYYAGLQRDYGPIRWLAWLVVFLISGAGILAGLNTMYGAVVGRISELAMLQTIGFVRRAILLSLIQEGLLLATSASLLATLIALTLFNGASVRFTMGAFALRIDNVCILIGCLVGLLMGILGSLPPAFRALRMPVVDGLKSV</sequence>
<feature type="transmembrane region" description="Helical" evidence="1">
    <location>
        <begin position="278"/>
        <end position="303"/>
    </location>
</feature>
<dbReference type="PANTHER" id="PTHR43738">
    <property type="entry name" value="ABC TRANSPORTER, MEMBRANE PROTEIN"/>
    <property type="match status" value="1"/>
</dbReference>
<dbReference type="EMBL" id="CP036289">
    <property type="protein sequence ID" value="QDU77486.1"/>
    <property type="molecule type" value="Genomic_DNA"/>
</dbReference>
<feature type="domain" description="MacB-like periplasmic core" evidence="2">
    <location>
        <begin position="39"/>
        <end position="238"/>
    </location>
</feature>
<reference evidence="4" key="1">
    <citation type="submission" date="2019-02" db="EMBL/GenBank/DDBJ databases">
        <title>Deep-cultivation of Planctomycetes and their phenomic and genomic characterization uncovers novel biology.</title>
        <authorList>
            <person name="Wiegand S."/>
            <person name="Jogler M."/>
            <person name="Boedeker C."/>
            <person name="Pinto D."/>
            <person name="Vollmers J."/>
            <person name="Rivas-Marin E."/>
            <person name="Kohn T."/>
            <person name="Peeters S.H."/>
            <person name="Heuer A."/>
            <person name="Rast P."/>
            <person name="Oberbeckmann S."/>
            <person name="Bunk B."/>
            <person name="Jeske O."/>
            <person name="Meyerdierks A."/>
            <person name="Storesund J.E."/>
            <person name="Kallscheuer N."/>
            <person name="Luecker S."/>
            <person name="Lage O.M."/>
            <person name="Pohl T."/>
            <person name="Merkel B.J."/>
            <person name="Hornburger P."/>
            <person name="Mueller R.-W."/>
            <person name="Bruemmer F."/>
            <person name="Labrenz M."/>
            <person name="Spormann A.M."/>
            <person name="Op den Camp H."/>
            <person name="Overmann J."/>
            <person name="Amann R."/>
            <person name="Jetten M.S.M."/>
            <person name="Mascher T."/>
            <person name="Medema M.H."/>
            <person name="Devos D.P."/>
            <person name="Kaster A.-K."/>
            <person name="Ovreas L."/>
            <person name="Rohde M."/>
            <person name="Galperin M.Y."/>
            <person name="Jogler C."/>
        </authorList>
    </citation>
    <scope>NUCLEOTIDE SEQUENCE [LARGE SCALE GENOMIC DNA]</scope>
    <source>
        <strain evidence="4">Pan97</strain>
    </source>
</reference>
<feature type="transmembrane region" description="Helical" evidence="1">
    <location>
        <begin position="362"/>
        <end position="387"/>
    </location>
</feature>
<protein>
    <submittedName>
        <fullName evidence="3">FtsX-like permease family protein</fullName>
    </submittedName>
</protein>
<accession>A0A518CE35</accession>
<evidence type="ECO:0000313" key="3">
    <source>
        <dbReference type="EMBL" id="QDU77486.1"/>
    </source>
</evidence>
<dbReference type="PANTHER" id="PTHR43738:SF3">
    <property type="entry name" value="ABC TRANSPORTER PERMEASE"/>
    <property type="match status" value="1"/>
</dbReference>
<evidence type="ECO:0000256" key="1">
    <source>
        <dbReference type="SAM" id="Phobius"/>
    </source>
</evidence>
<feature type="transmembrane region" description="Helical" evidence="1">
    <location>
        <begin position="323"/>
        <end position="350"/>
    </location>
</feature>
<keyword evidence="1" id="KW-1133">Transmembrane helix</keyword>
<keyword evidence="1" id="KW-0812">Transmembrane</keyword>
<gene>
    <name evidence="3" type="ORF">Pan97_45560</name>
</gene>
<dbReference type="InterPro" id="IPR051125">
    <property type="entry name" value="ABC-4/HrtB_transporter"/>
</dbReference>
<dbReference type="InterPro" id="IPR025857">
    <property type="entry name" value="MacB_PCD"/>
</dbReference>
<evidence type="ECO:0000259" key="2">
    <source>
        <dbReference type="Pfam" id="PF12704"/>
    </source>
</evidence>
<evidence type="ECO:0000313" key="4">
    <source>
        <dbReference type="Proteomes" id="UP000318626"/>
    </source>
</evidence>
<name>A0A518CE35_9BACT</name>
<dbReference type="AlphaFoldDB" id="A0A518CE35"/>
<dbReference type="KEGG" id="bvo:Pan97_45560"/>
<proteinExistence type="predicted"/>
<keyword evidence="4" id="KW-1185">Reference proteome</keyword>
<dbReference type="GO" id="GO:0005886">
    <property type="term" value="C:plasma membrane"/>
    <property type="evidence" value="ECO:0007669"/>
    <property type="project" value="UniProtKB-SubCell"/>
</dbReference>
<dbReference type="Proteomes" id="UP000318626">
    <property type="component" value="Chromosome"/>
</dbReference>
<organism evidence="3 4">
    <name type="scientific">Bremerella volcania</name>
    <dbReference type="NCBI Taxonomy" id="2527984"/>
    <lineage>
        <taxon>Bacteria</taxon>
        <taxon>Pseudomonadati</taxon>
        <taxon>Planctomycetota</taxon>
        <taxon>Planctomycetia</taxon>
        <taxon>Pirellulales</taxon>
        <taxon>Pirellulaceae</taxon>
        <taxon>Bremerella</taxon>
    </lineage>
</organism>
<keyword evidence="1" id="KW-0472">Membrane</keyword>
<feature type="transmembrane region" description="Helical" evidence="1">
    <location>
        <begin position="39"/>
        <end position="60"/>
    </location>
</feature>